<dbReference type="Proteomes" id="UP001178461">
    <property type="component" value="Chromosome 3"/>
</dbReference>
<feature type="region of interest" description="Disordered" evidence="1">
    <location>
        <begin position="1"/>
        <end position="123"/>
    </location>
</feature>
<dbReference type="InterPro" id="IPR058884">
    <property type="entry name" value="Cys1"/>
</dbReference>
<proteinExistence type="predicted"/>
<evidence type="ECO:0000313" key="3">
    <source>
        <dbReference type="Proteomes" id="UP001178461"/>
    </source>
</evidence>
<accession>A0AA35K1Q2</accession>
<feature type="compositionally biased region" description="Polar residues" evidence="1">
    <location>
        <begin position="48"/>
        <end position="63"/>
    </location>
</feature>
<evidence type="ECO:0000256" key="1">
    <source>
        <dbReference type="SAM" id="MobiDB-lite"/>
    </source>
</evidence>
<dbReference type="Pfam" id="PF26203">
    <property type="entry name" value="Cys1"/>
    <property type="match status" value="1"/>
</dbReference>
<evidence type="ECO:0000313" key="2">
    <source>
        <dbReference type="EMBL" id="CAI5769561.1"/>
    </source>
</evidence>
<name>A0AA35K1Q2_9SAUR</name>
<sequence>MGTGSSRPGKGRSSVKPWRGPGRGSGSISAPARQGRAEEEQGAEPRCYSQTPARATTSPSAGESDSDSELLDRVLEECNDEGLGQPTGRRRRRPLLLEAAGDGCSRPAEGSGEEVFSARSTPGLESNNFANQLPLKKLERQAKISYDYSEEELMATIEQEYCR</sequence>
<keyword evidence="3" id="KW-1185">Reference proteome</keyword>
<dbReference type="EMBL" id="OX395128">
    <property type="protein sequence ID" value="CAI5769561.1"/>
    <property type="molecule type" value="Genomic_DNA"/>
</dbReference>
<reference evidence="2" key="1">
    <citation type="submission" date="2022-12" db="EMBL/GenBank/DDBJ databases">
        <authorList>
            <person name="Alioto T."/>
            <person name="Alioto T."/>
            <person name="Gomez Garrido J."/>
        </authorList>
    </citation>
    <scope>NUCLEOTIDE SEQUENCE</scope>
</reference>
<dbReference type="AlphaFoldDB" id="A0AA35K1Q2"/>
<organism evidence="2 3">
    <name type="scientific">Podarcis lilfordi</name>
    <name type="common">Lilford's wall lizard</name>
    <dbReference type="NCBI Taxonomy" id="74358"/>
    <lineage>
        <taxon>Eukaryota</taxon>
        <taxon>Metazoa</taxon>
        <taxon>Chordata</taxon>
        <taxon>Craniata</taxon>
        <taxon>Vertebrata</taxon>
        <taxon>Euteleostomi</taxon>
        <taxon>Lepidosauria</taxon>
        <taxon>Squamata</taxon>
        <taxon>Bifurcata</taxon>
        <taxon>Unidentata</taxon>
        <taxon>Episquamata</taxon>
        <taxon>Laterata</taxon>
        <taxon>Lacertibaenia</taxon>
        <taxon>Lacertidae</taxon>
        <taxon>Podarcis</taxon>
    </lineage>
</organism>
<evidence type="ECO:0008006" key="4">
    <source>
        <dbReference type="Google" id="ProtNLM"/>
    </source>
</evidence>
<protein>
    <recommendedName>
        <fullName evidence="4">Cystin-1</fullName>
    </recommendedName>
</protein>
<gene>
    <name evidence="2" type="ORF">PODLI_1B013208</name>
</gene>